<dbReference type="SUPFAM" id="SSF74653">
    <property type="entry name" value="TolA/TonB C-terminal domain"/>
    <property type="match status" value="1"/>
</dbReference>
<evidence type="ECO:0000256" key="7">
    <source>
        <dbReference type="ARBA" id="ARBA00022927"/>
    </source>
</evidence>
<protein>
    <recommendedName>
        <fullName evidence="12">TonB C-terminal domain-containing protein</fullName>
    </recommendedName>
</protein>
<dbReference type="PANTHER" id="PTHR33446:SF2">
    <property type="entry name" value="PROTEIN TONB"/>
    <property type="match status" value="1"/>
</dbReference>
<feature type="domain" description="TonB C-terminal" evidence="12">
    <location>
        <begin position="134"/>
        <end position="223"/>
    </location>
</feature>
<keyword evidence="5" id="KW-0997">Cell inner membrane</keyword>
<evidence type="ECO:0000313" key="13">
    <source>
        <dbReference type="EMBL" id="QII13856.1"/>
    </source>
</evidence>
<evidence type="ECO:0000256" key="3">
    <source>
        <dbReference type="ARBA" id="ARBA00022448"/>
    </source>
</evidence>
<evidence type="ECO:0000256" key="2">
    <source>
        <dbReference type="ARBA" id="ARBA00006555"/>
    </source>
</evidence>
<evidence type="ECO:0000256" key="1">
    <source>
        <dbReference type="ARBA" id="ARBA00004383"/>
    </source>
</evidence>
<evidence type="ECO:0000256" key="10">
    <source>
        <dbReference type="SAM" id="MobiDB-lite"/>
    </source>
</evidence>
<keyword evidence="6 11" id="KW-0812">Transmembrane</keyword>
<evidence type="ECO:0000256" key="11">
    <source>
        <dbReference type="SAM" id="Phobius"/>
    </source>
</evidence>
<keyword evidence="7" id="KW-0653">Protein transport</keyword>
<dbReference type="GO" id="GO:0055085">
    <property type="term" value="P:transmembrane transport"/>
    <property type="evidence" value="ECO:0007669"/>
    <property type="project" value="InterPro"/>
</dbReference>
<feature type="transmembrane region" description="Helical" evidence="11">
    <location>
        <begin position="15"/>
        <end position="36"/>
    </location>
</feature>
<dbReference type="EMBL" id="CP049055">
    <property type="protein sequence ID" value="QII13856.1"/>
    <property type="molecule type" value="Genomic_DNA"/>
</dbReference>
<keyword evidence="9 11" id="KW-0472">Membrane</keyword>
<comment type="similarity">
    <text evidence="2">Belongs to the TonB family.</text>
</comment>
<organism evidence="13 14">
    <name type="scientific">Kuenenia stuttgartiensis</name>
    <dbReference type="NCBI Taxonomy" id="174633"/>
    <lineage>
        <taxon>Bacteria</taxon>
        <taxon>Pseudomonadati</taxon>
        <taxon>Planctomycetota</taxon>
        <taxon>Candidatus Brocadiia</taxon>
        <taxon>Candidatus Brocadiales</taxon>
        <taxon>Candidatus Brocadiaceae</taxon>
        <taxon>Candidatus Kuenenia</taxon>
    </lineage>
</organism>
<feature type="compositionally biased region" description="Acidic residues" evidence="10">
    <location>
        <begin position="65"/>
        <end position="84"/>
    </location>
</feature>
<evidence type="ECO:0000256" key="6">
    <source>
        <dbReference type="ARBA" id="ARBA00022692"/>
    </source>
</evidence>
<dbReference type="Gene3D" id="3.30.1150.10">
    <property type="match status" value="1"/>
</dbReference>
<evidence type="ECO:0000256" key="8">
    <source>
        <dbReference type="ARBA" id="ARBA00022989"/>
    </source>
</evidence>
<dbReference type="NCBIfam" id="TIGR01352">
    <property type="entry name" value="tonB_Cterm"/>
    <property type="match status" value="1"/>
</dbReference>
<sequence>MKDYKTSSTSGHISHYIRVVSAAAGLTFLFFLILPLMQTISKPPRADMAVRDIDTAYVPPPPPPPEEEPEKEPEPEEPPPELMDESPPLDLSQLELALNPGLNEGWLSGDFAVKLNTVAAGAGDENLDALFSMADLDQKPRVVYQPGPVIDKQVRKKTPGTVYILFIVNQNGRVEDPMVQRSTDPVFEKPALAAVKQWKFEPGKRNGKAVRFRMRVPISFPKG</sequence>
<dbReference type="Proteomes" id="UP000501926">
    <property type="component" value="Chromosome"/>
</dbReference>
<proteinExistence type="inferred from homology"/>
<accession>A0A6G7GWA4</accession>
<name>A0A6G7GWA4_KUEST</name>
<dbReference type="PANTHER" id="PTHR33446">
    <property type="entry name" value="PROTEIN TONB-RELATED"/>
    <property type="match status" value="1"/>
</dbReference>
<dbReference type="GO" id="GO:0015031">
    <property type="term" value="P:protein transport"/>
    <property type="evidence" value="ECO:0007669"/>
    <property type="project" value="UniProtKB-KW"/>
</dbReference>
<dbReference type="RefSeq" id="WP_164995521.1">
    <property type="nucleotide sequence ID" value="NZ_CP049055.1"/>
</dbReference>
<dbReference type="InterPro" id="IPR037682">
    <property type="entry name" value="TonB_C"/>
</dbReference>
<evidence type="ECO:0000256" key="4">
    <source>
        <dbReference type="ARBA" id="ARBA00022475"/>
    </source>
</evidence>
<evidence type="ECO:0000313" key="14">
    <source>
        <dbReference type="Proteomes" id="UP000501926"/>
    </source>
</evidence>
<keyword evidence="8 11" id="KW-1133">Transmembrane helix</keyword>
<dbReference type="InterPro" id="IPR051045">
    <property type="entry name" value="TonB-dependent_transducer"/>
</dbReference>
<dbReference type="AlphaFoldDB" id="A0A6G7GWA4"/>
<keyword evidence="4" id="KW-1003">Cell membrane</keyword>
<dbReference type="Pfam" id="PF03544">
    <property type="entry name" value="TonB_C"/>
    <property type="match status" value="1"/>
</dbReference>
<evidence type="ECO:0000256" key="5">
    <source>
        <dbReference type="ARBA" id="ARBA00022519"/>
    </source>
</evidence>
<gene>
    <name evidence="13" type="ORF">KsCSTR_44770</name>
</gene>
<comment type="subcellular location">
    <subcellularLocation>
        <location evidence="1">Cell inner membrane</location>
        <topology evidence="1">Single-pass membrane protein</topology>
        <orientation evidence="1">Periplasmic side</orientation>
    </subcellularLocation>
</comment>
<dbReference type="GO" id="GO:0031992">
    <property type="term" value="F:energy transducer activity"/>
    <property type="evidence" value="ECO:0007669"/>
    <property type="project" value="TreeGrafter"/>
</dbReference>
<reference evidence="13 14" key="1">
    <citation type="submission" date="2020-02" db="EMBL/GenBank/DDBJ databases">
        <title>Newly sequenced genome of strain CSTR1 showed variability in Candidatus Kuenenia stuttgartiensis genomes.</title>
        <authorList>
            <person name="Ding C."/>
            <person name="Adrian L."/>
        </authorList>
    </citation>
    <scope>NUCLEOTIDE SEQUENCE [LARGE SCALE GENOMIC DNA]</scope>
    <source>
        <strain evidence="13 14">CSTR1</strain>
    </source>
</reference>
<dbReference type="PROSITE" id="PS52015">
    <property type="entry name" value="TONB_CTD"/>
    <property type="match status" value="1"/>
</dbReference>
<evidence type="ECO:0000256" key="9">
    <source>
        <dbReference type="ARBA" id="ARBA00023136"/>
    </source>
</evidence>
<feature type="region of interest" description="Disordered" evidence="10">
    <location>
        <begin position="54"/>
        <end position="87"/>
    </location>
</feature>
<dbReference type="InterPro" id="IPR006260">
    <property type="entry name" value="TonB/TolA_C"/>
</dbReference>
<keyword evidence="3" id="KW-0813">Transport</keyword>
<evidence type="ECO:0000259" key="12">
    <source>
        <dbReference type="PROSITE" id="PS52015"/>
    </source>
</evidence>
<dbReference type="GO" id="GO:0098797">
    <property type="term" value="C:plasma membrane protein complex"/>
    <property type="evidence" value="ECO:0007669"/>
    <property type="project" value="TreeGrafter"/>
</dbReference>